<dbReference type="PANTHER" id="PTHR43273">
    <property type="entry name" value="ANAEROBIC SULFATASE-MATURATING ENZYME HOMOLOG ASLB-RELATED"/>
    <property type="match status" value="1"/>
</dbReference>
<dbReference type="InterPro" id="IPR023867">
    <property type="entry name" value="Sulphatase_maturase_rSAM"/>
</dbReference>
<comment type="cofactor">
    <cofactor evidence="1">
        <name>[4Fe-4S] cluster</name>
        <dbReference type="ChEBI" id="CHEBI:49883"/>
    </cofactor>
</comment>
<dbReference type="GO" id="GO:0051539">
    <property type="term" value="F:4 iron, 4 sulfur cluster binding"/>
    <property type="evidence" value="ECO:0007669"/>
    <property type="project" value="UniProtKB-KW"/>
</dbReference>
<feature type="domain" description="Radical SAM core" evidence="8">
    <location>
        <begin position="4"/>
        <end position="244"/>
    </location>
</feature>
<dbReference type="Gene3D" id="3.20.20.70">
    <property type="entry name" value="Aldolase class I"/>
    <property type="match status" value="1"/>
</dbReference>
<evidence type="ECO:0000256" key="4">
    <source>
        <dbReference type="ARBA" id="ARBA00022723"/>
    </source>
</evidence>
<dbReference type="SUPFAM" id="SSF102114">
    <property type="entry name" value="Radical SAM enzymes"/>
    <property type="match status" value="1"/>
</dbReference>
<evidence type="ECO:0000313" key="10">
    <source>
        <dbReference type="Proteomes" id="UP000439113"/>
    </source>
</evidence>
<dbReference type="InterPro" id="IPR047207">
    <property type="entry name" value="SPASM_anSME"/>
</dbReference>
<dbReference type="SFLD" id="SFLDS00029">
    <property type="entry name" value="Radical_SAM"/>
    <property type="match status" value="1"/>
</dbReference>
<dbReference type="OrthoDB" id="9782387at2"/>
<dbReference type="NCBIfam" id="TIGR03942">
    <property type="entry name" value="sulfatase_rSAM"/>
    <property type="match status" value="1"/>
</dbReference>
<dbReference type="InterPro" id="IPR013785">
    <property type="entry name" value="Aldolase_TIM"/>
</dbReference>
<sequence>MSKRKARRPFHLMAKPTGFRCNIACDYCFYLEKEAGALKPQSPQLHMDDATLDAYVRSTIEANPVNEVEFAWQGGEPTLAGLDFFEKALASQARHAHGKLVRNSMQTNGLLIDERWARFLASNNFVVGISVDGPPAIHDLYRRARNGRGVYDEVARAITLFKKHGVEHNILAVVNAATAEHPVEVYRHLTRELGAQHLQFIPAVERRPAGLEAGELLHPQVEAADAALTDWSVSGEAYGRFTIAVFDEWVQRDVGRVFVQLFENTLAAFAGETPSLCVMRPTCGQSLVIEMNGDVYSCDHYVYPQHRLGNIRRDDLATMVSGAKQRDFGLAKADLSAKCMKCEWRFVCRGGCPKHRIHRAGTHWHNHLCAGYEAMFAHMAPYMRFMAEQLSRRQSPAAVMGAVSAIRGSARAGV</sequence>
<dbReference type="AlphaFoldDB" id="A0A6N8DSM1"/>
<comment type="caution">
    <text evidence="9">The sequence shown here is derived from an EMBL/GenBank/DDBJ whole genome shotgun (WGS) entry which is preliminary data.</text>
</comment>
<evidence type="ECO:0000256" key="3">
    <source>
        <dbReference type="ARBA" id="ARBA00022691"/>
    </source>
</evidence>
<keyword evidence="5" id="KW-0408">Iron</keyword>
<dbReference type="InterPro" id="IPR058240">
    <property type="entry name" value="rSAM_sf"/>
</dbReference>
<reference evidence="9 10" key="1">
    <citation type="submission" date="2019-11" db="EMBL/GenBank/DDBJ databases">
        <title>Whole-genome sequence of a Rhodoblastus acidophilus DSM 142.</title>
        <authorList>
            <person name="Kyndt J.A."/>
            <person name="Meyer T.E."/>
        </authorList>
    </citation>
    <scope>NUCLEOTIDE SEQUENCE [LARGE SCALE GENOMIC DNA]</scope>
    <source>
        <strain evidence="9 10">DSM 142</strain>
    </source>
</reference>
<evidence type="ECO:0000259" key="8">
    <source>
        <dbReference type="PROSITE" id="PS51918"/>
    </source>
</evidence>
<evidence type="ECO:0000256" key="5">
    <source>
        <dbReference type="ARBA" id="ARBA00023004"/>
    </source>
</evidence>
<evidence type="ECO:0000313" key="9">
    <source>
        <dbReference type="EMBL" id="MTV31834.1"/>
    </source>
</evidence>
<accession>A0A6N8DSM1</accession>
<gene>
    <name evidence="9" type="ORF">GJ654_12645</name>
</gene>
<dbReference type="PANTHER" id="PTHR43273:SF3">
    <property type="entry name" value="ANAEROBIC SULFATASE-MATURATING ENZYME HOMOLOG ASLB-RELATED"/>
    <property type="match status" value="1"/>
</dbReference>
<dbReference type="GO" id="GO:0016491">
    <property type="term" value="F:oxidoreductase activity"/>
    <property type="evidence" value="ECO:0007669"/>
    <property type="project" value="InterPro"/>
</dbReference>
<keyword evidence="4" id="KW-0479">Metal-binding</keyword>
<evidence type="ECO:0000256" key="6">
    <source>
        <dbReference type="ARBA" id="ARBA00023014"/>
    </source>
</evidence>
<evidence type="ECO:0000256" key="2">
    <source>
        <dbReference type="ARBA" id="ARBA00022485"/>
    </source>
</evidence>
<comment type="similarity">
    <text evidence="7">Belongs to the radical SAM superfamily. Anaerobic sulfatase-maturating enzyme family.</text>
</comment>
<keyword evidence="3" id="KW-0949">S-adenosyl-L-methionine</keyword>
<dbReference type="NCBIfam" id="TIGR04085">
    <property type="entry name" value="rSAM_more_4Fe4S"/>
    <property type="match status" value="1"/>
</dbReference>
<dbReference type="SFLD" id="SFLDG01384">
    <property type="entry name" value="thioether_bond_formation_requi"/>
    <property type="match status" value="1"/>
</dbReference>
<organism evidence="9 10">
    <name type="scientific">Rhodoblastus acidophilus</name>
    <name type="common">Rhodopseudomonas acidophila</name>
    <dbReference type="NCBI Taxonomy" id="1074"/>
    <lineage>
        <taxon>Bacteria</taxon>
        <taxon>Pseudomonadati</taxon>
        <taxon>Pseudomonadota</taxon>
        <taxon>Alphaproteobacteria</taxon>
        <taxon>Hyphomicrobiales</taxon>
        <taxon>Rhodoblastaceae</taxon>
        <taxon>Rhodoblastus</taxon>
    </lineage>
</organism>
<dbReference type="GO" id="GO:0046872">
    <property type="term" value="F:metal ion binding"/>
    <property type="evidence" value="ECO:0007669"/>
    <property type="project" value="UniProtKB-KW"/>
</dbReference>
<dbReference type="SFLD" id="SFLDG01386">
    <property type="entry name" value="main_SPASM_domain-containing"/>
    <property type="match status" value="1"/>
</dbReference>
<dbReference type="Pfam" id="PF13186">
    <property type="entry name" value="SPASM"/>
    <property type="match status" value="1"/>
</dbReference>
<evidence type="ECO:0000256" key="7">
    <source>
        <dbReference type="ARBA" id="ARBA00023601"/>
    </source>
</evidence>
<dbReference type="PROSITE" id="PS51918">
    <property type="entry name" value="RADICAL_SAM"/>
    <property type="match status" value="1"/>
</dbReference>
<dbReference type="Pfam" id="PF04055">
    <property type="entry name" value="Radical_SAM"/>
    <property type="match status" value="1"/>
</dbReference>
<dbReference type="CDD" id="cd01335">
    <property type="entry name" value="Radical_SAM"/>
    <property type="match status" value="1"/>
</dbReference>
<dbReference type="CDD" id="cd21120">
    <property type="entry name" value="SPASM_anSME"/>
    <property type="match status" value="1"/>
</dbReference>
<dbReference type="SFLD" id="SFLDG01067">
    <property type="entry name" value="SPASM/twitch_domain_containing"/>
    <property type="match status" value="1"/>
</dbReference>
<name>A0A6N8DSM1_RHOAC</name>
<proteinExistence type="inferred from homology"/>
<dbReference type="EMBL" id="WNKS01000011">
    <property type="protein sequence ID" value="MTV31834.1"/>
    <property type="molecule type" value="Genomic_DNA"/>
</dbReference>
<keyword evidence="6" id="KW-0411">Iron-sulfur</keyword>
<dbReference type="InterPro" id="IPR023885">
    <property type="entry name" value="4Fe4S-binding_SPASM_dom"/>
</dbReference>
<dbReference type="Proteomes" id="UP000439113">
    <property type="component" value="Unassembled WGS sequence"/>
</dbReference>
<dbReference type="InterPro" id="IPR034491">
    <property type="entry name" value="Anaerob_Ser_sulfatase-maturase"/>
</dbReference>
<dbReference type="SFLD" id="SFLDG01072">
    <property type="entry name" value="dehydrogenase_like"/>
    <property type="match status" value="1"/>
</dbReference>
<keyword evidence="2" id="KW-0004">4Fe-4S</keyword>
<protein>
    <submittedName>
        <fullName evidence="9">Anaerobic sulfatase maturase</fullName>
    </submittedName>
</protein>
<evidence type="ECO:0000256" key="1">
    <source>
        <dbReference type="ARBA" id="ARBA00001966"/>
    </source>
</evidence>
<dbReference type="InterPro" id="IPR007197">
    <property type="entry name" value="rSAM"/>
</dbReference>
<dbReference type="SFLD" id="SFLDF00285">
    <property type="entry name" value="anaerobic_Ser-type_sulfatase-m"/>
    <property type="match status" value="1"/>
</dbReference>